<gene>
    <name evidence="10" type="ORF">B0H63DRAFT_463208</name>
</gene>
<evidence type="ECO:0000256" key="9">
    <source>
        <dbReference type="SAM" id="MobiDB-lite"/>
    </source>
</evidence>
<evidence type="ECO:0000256" key="3">
    <source>
        <dbReference type="ARBA" id="ARBA00010787"/>
    </source>
</evidence>
<dbReference type="GO" id="GO:0048255">
    <property type="term" value="P:mRNA stabilization"/>
    <property type="evidence" value="ECO:0007669"/>
    <property type="project" value="TreeGrafter"/>
</dbReference>
<evidence type="ECO:0000256" key="6">
    <source>
        <dbReference type="ARBA" id="ARBA00023128"/>
    </source>
</evidence>
<organism evidence="10 11">
    <name type="scientific">Podospora didyma</name>
    <dbReference type="NCBI Taxonomy" id="330526"/>
    <lineage>
        <taxon>Eukaryota</taxon>
        <taxon>Fungi</taxon>
        <taxon>Dikarya</taxon>
        <taxon>Ascomycota</taxon>
        <taxon>Pezizomycotina</taxon>
        <taxon>Sordariomycetes</taxon>
        <taxon>Sordariomycetidae</taxon>
        <taxon>Sordariales</taxon>
        <taxon>Podosporaceae</taxon>
        <taxon>Podospora</taxon>
    </lineage>
</organism>
<evidence type="ECO:0000313" key="10">
    <source>
        <dbReference type="EMBL" id="KAK3389228.1"/>
    </source>
</evidence>
<dbReference type="InterPro" id="IPR043519">
    <property type="entry name" value="NT_sf"/>
</dbReference>
<keyword evidence="7 8" id="KW-0472">Membrane</keyword>
<dbReference type="AlphaFoldDB" id="A0AAE0U339"/>
<keyword evidence="5 8" id="KW-0809">Transit peptide</keyword>
<comment type="function">
    <text evidence="1">Probable mitochondrial mRNA stabilization factor.</text>
</comment>
<reference evidence="10" key="2">
    <citation type="submission" date="2023-06" db="EMBL/GenBank/DDBJ databases">
        <authorList>
            <consortium name="Lawrence Berkeley National Laboratory"/>
            <person name="Haridas S."/>
            <person name="Hensen N."/>
            <person name="Bonometti L."/>
            <person name="Westerberg I."/>
            <person name="Brannstrom I.O."/>
            <person name="Guillou S."/>
            <person name="Cros-Aarteil S."/>
            <person name="Calhoun S."/>
            <person name="Kuo A."/>
            <person name="Mondo S."/>
            <person name="Pangilinan J."/>
            <person name="Riley R."/>
            <person name="LaButti K."/>
            <person name="Andreopoulos B."/>
            <person name="Lipzen A."/>
            <person name="Chen C."/>
            <person name="Yanf M."/>
            <person name="Daum C."/>
            <person name="Ng V."/>
            <person name="Clum A."/>
            <person name="Steindorff A."/>
            <person name="Ohm R."/>
            <person name="Martin F."/>
            <person name="Silar P."/>
            <person name="Natvig D."/>
            <person name="Lalanne C."/>
            <person name="Gautier V."/>
            <person name="Ament-velasquez S.L."/>
            <person name="Kruys A."/>
            <person name="Hutchinson M.I."/>
            <person name="Powell A.J."/>
            <person name="Barry K."/>
            <person name="Miller A.N."/>
            <person name="Grigoriev I.V."/>
            <person name="Debuchy R."/>
            <person name="Gladieux P."/>
            <person name="Thoren M.H."/>
            <person name="Johannesson H."/>
        </authorList>
    </citation>
    <scope>NUCLEOTIDE SEQUENCE</scope>
    <source>
        <strain evidence="10">CBS 232.78</strain>
    </source>
</reference>
<comment type="function">
    <text evidence="8">Mitochondrial mRNA stabilization factor.</text>
</comment>
<evidence type="ECO:0000256" key="8">
    <source>
        <dbReference type="RuleBase" id="RU367062"/>
    </source>
</evidence>
<dbReference type="PANTHER" id="PTHR28087">
    <property type="entry name" value="ATPASE SYNTHESIS PROTEIN 25, MITOCHONDRIAL"/>
    <property type="match status" value="1"/>
</dbReference>
<dbReference type="FunFam" id="3.30.460.10:FF:000044">
    <property type="entry name" value="ATPase synthesis protein 25, mitochondrial"/>
    <property type="match status" value="1"/>
</dbReference>
<evidence type="ECO:0000256" key="2">
    <source>
        <dbReference type="ARBA" id="ARBA00004443"/>
    </source>
</evidence>
<evidence type="ECO:0000313" key="11">
    <source>
        <dbReference type="Proteomes" id="UP001285441"/>
    </source>
</evidence>
<comment type="caution">
    <text evidence="10">The sequence shown here is derived from an EMBL/GenBank/DDBJ whole genome shotgun (WGS) entry which is preliminary data.</text>
</comment>
<comment type="subcellular location">
    <subcellularLocation>
        <location evidence="2 8">Mitochondrion inner membrane</location>
        <topology evidence="2 8">Peripheral membrane protein</topology>
        <orientation evidence="2 8">Matrix side</orientation>
    </subcellularLocation>
</comment>
<proteinExistence type="inferred from homology"/>
<reference evidence="10" key="1">
    <citation type="journal article" date="2023" name="Mol. Phylogenet. Evol.">
        <title>Genome-scale phylogeny and comparative genomics of the fungal order Sordariales.</title>
        <authorList>
            <person name="Hensen N."/>
            <person name="Bonometti L."/>
            <person name="Westerberg I."/>
            <person name="Brannstrom I.O."/>
            <person name="Guillou S."/>
            <person name="Cros-Aarteil S."/>
            <person name="Calhoun S."/>
            <person name="Haridas S."/>
            <person name="Kuo A."/>
            <person name="Mondo S."/>
            <person name="Pangilinan J."/>
            <person name="Riley R."/>
            <person name="LaButti K."/>
            <person name="Andreopoulos B."/>
            <person name="Lipzen A."/>
            <person name="Chen C."/>
            <person name="Yan M."/>
            <person name="Daum C."/>
            <person name="Ng V."/>
            <person name="Clum A."/>
            <person name="Steindorff A."/>
            <person name="Ohm R.A."/>
            <person name="Martin F."/>
            <person name="Silar P."/>
            <person name="Natvig D.O."/>
            <person name="Lalanne C."/>
            <person name="Gautier V."/>
            <person name="Ament-Velasquez S.L."/>
            <person name="Kruys A."/>
            <person name="Hutchinson M.I."/>
            <person name="Powell A.J."/>
            <person name="Barry K."/>
            <person name="Miller A.N."/>
            <person name="Grigoriev I.V."/>
            <person name="Debuchy R."/>
            <person name="Gladieux P."/>
            <person name="Hiltunen Thoren M."/>
            <person name="Johannesson H."/>
        </authorList>
    </citation>
    <scope>NUCLEOTIDE SEQUENCE</scope>
    <source>
        <strain evidence="10">CBS 232.78</strain>
    </source>
</reference>
<dbReference type="GO" id="GO:0005743">
    <property type="term" value="C:mitochondrial inner membrane"/>
    <property type="evidence" value="ECO:0007669"/>
    <property type="project" value="UniProtKB-SubCell"/>
</dbReference>
<evidence type="ECO:0000256" key="4">
    <source>
        <dbReference type="ARBA" id="ARBA00022792"/>
    </source>
</evidence>
<feature type="compositionally biased region" description="Low complexity" evidence="9">
    <location>
        <begin position="334"/>
        <end position="343"/>
    </location>
</feature>
<dbReference type="EMBL" id="JAULSW010000002">
    <property type="protein sequence ID" value="KAK3389228.1"/>
    <property type="molecule type" value="Genomic_DNA"/>
</dbReference>
<dbReference type="Proteomes" id="UP001285441">
    <property type="component" value="Unassembled WGS sequence"/>
</dbReference>
<name>A0AAE0U339_9PEZI</name>
<dbReference type="InterPro" id="IPR040152">
    <property type="entry name" value="Atp25"/>
</dbReference>
<sequence length="721" mass="78734">MGAAPALRAAGCSACRFSALRLFVGGGSAAPKGLQSSAARSLPTSAAAHARYSTFRATPRLLSGPSIEGRLTEEHADVAEAQEPLNGSDVPWYLEVEPPRHPTLLHEPAPLPEIPEGSPRLMEPLLKFVAEELGFDELTLLDLRAMDPAPAFGSELLMLFGSARSERHLHVSADRLVRWLRGRGIMAKADGLLGRNELKTKLRRKARKAKLLGNSGVARGGDDGISTGWVCINLGTIGRAESEEVIVDESGSTVGFGVPQLGTTLVVQMMTEERRQELDLERLWNGQLKRSLARHAEPAAQVQMPEETDFFETTSTLPSKGRRPKTAGRRSNGRRAGANVAGGSSDTFSSAFAPASKDTIPSGSHFYSTSSRRLNATPIPLNALAELMMTGFRGEESIPEASELLATNGESKAHILGLLRAYLESLPKTDIIKKLTISEDGKTPPFLSVANRVTENIPPAQAWEFRLWLERTARSAGHPDYDMAGVRSLVKDMHTSSSLSRQNYLDLIQVIYTFPVVDQPTVQERAVLALEVVETMFARSEKVIESHVIVPLIESLVQFGGEGAVTARLLSRFEAILTEASMPCPPEHLLIRLLDVYANKANWGRFWDVWRIPSTLGTARSLLMYGCLYQRLAQDGHQLRGTDALRRCVEEMVNEDPPVVPRGRVVEALKACIRVADPEAAAMAEATVPSGLPAPFRPTRQDFMKLFSNLRVSPTEIARLV</sequence>
<comment type="similarity">
    <text evidence="3 8">Belongs to the ATP25 family.</text>
</comment>
<feature type="region of interest" description="Disordered" evidence="9">
    <location>
        <begin position="306"/>
        <end position="343"/>
    </location>
</feature>
<keyword evidence="11" id="KW-1185">Reference proteome</keyword>
<feature type="compositionally biased region" description="Basic residues" evidence="9">
    <location>
        <begin position="320"/>
        <end position="333"/>
    </location>
</feature>
<evidence type="ECO:0000256" key="1">
    <source>
        <dbReference type="ARBA" id="ARBA00003470"/>
    </source>
</evidence>
<protein>
    <recommendedName>
        <fullName evidence="8">ATPase synthesis protein 25</fullName>
    </recommendedName>
</protein>
<keyword evidence="4 8" id="KW-0999">Mitochondrion inner membrane</keyword>
<dbReference type="PANTHER" id="PTHR28087:SF1">
    <property type="entry name" value="ATPASE SYNTHESIS PROTEIN 25, MITOCHONDRIAL"/>
    <property type="match status" value="1"/>
</dbReference>
<keyword evidence="6 8" id="KW-0496">Mitochondrion</keyword>
<evidence type="ECO:0000256" key="7">
    <source>
        <dbReference type="ARBA" id="ARBA00023136"/>
    </source>
</evidence>
<accession>A0AAE0U339</accession>
<evidence type="ECO:0000256" key="5">
    <source>
        <dbReference type="ARBA" id="ARBA00022946"/>
    </source>
</evidence>
<dbReference type="GO" id="GO:0140053">
    <property type="term" value="P:mitochondrial gene expression"/>
    <property type="evidence" value="ECO:0007669"/>
    <property type="project" value="UniProtKB-UniRule"/>
</dbReference>
<dbReference type="Gene3D" id="3.30.460.10">
    <property type="entry name" value="Beta Polymerase, domain 2"/>
    <property type="match status" value="1"/>
</dbReference>